<comment type="caution">
    <text evidence="1">The sequence shown here is derived from an EMBL/GenBank/DDBJ whole genome shotgun (WGS) entry which is preliminary data.</text>
</comment>
<name>A0ACC5WEI1_PANGG</name>
<dbReference type="Proteomes" id="UP000829447">
    <property type="component" value="Linkage Group LG4"/>
</dbReference>
<protein>
    <submittedName>
        <fullName evidence="1">Uncharacterized protein</fullName>
    </submittedName>
</protein>
<gene>
    <name evidence="1" type="ORF">PGIGA_G00203230</name>
</gene>
<dbReference type="EMBL" id="CM040457">
    <property type="protein sequence ID" value="MCI4377411.1"/>
    <property type="molecule type" value="Genomic_DNA"/>
</dbReference>
<organism evidence="1 2">
    <name type="scientific">Pangasianodon gigas</name>
    <name type="common">Mekong giant catfish</name>
    <name type="synonym">Pangasius gigas</name>
    <dbReference type="NCBI Taxonomy" id="30993"/>
    <lineage>
        <taxon>Eukaryota</taxon>
        <taxon>Metazoa</taxon>
        <taxon>Chordata</taxon>
        <taxon>Craniata</taxon>
        <taxon>Vertebrata</taxon>
        <taxon>Euteleostomi</taxon>
        <taxon>Actinopterygii</taxon>
        <taxon>Neopterygii</taxon>
        <taxon>Teleostei</taxon>
        <taxon>Ostariophysi</taxon>
        <taxon>Siluriformes</taxon>
        <taxon>Pangasiidae</taxon>
        <taxon>Pangasianodon</taxon>
    </lineage>
</organism>
<accession>A0ACC5WEI1</accession>
<evidence type="ECO:0000313" key="1">
    <source>
        <dbReference type="EMBL" id="MCI4377411.1"/>
    </source>
</evidence>
<keyword evidence="2" id="KW-1185">Reference proteome</keyword>
<sequence length="246" mass="27326">MVCQGQRAVEELTCPAQSPDLNPTEHLWDELEHRLHPRPPHPTSVPDLSNALIWQPCSAPNTLFTLAAIEGGLLLWSRGLAPKSVLTMAKICTISDESETSGDQEDTEHLQAKQGAEASHSEHYLTVTQTSRGEVMARCRNFSVNEEDFQEASDGKSGAGDGDPFRPRSRSAPPILWAAKKYGRELRKMSDEFDTLLDKGMKRVRSAGTACQMRTSPSWFNFLWSHQESDTETMSSLTAQNTRPAE</sequence>
<reference evidence="1 2" key="1">
    <citation type="journal article" date="2022" name="bioRxiv">
        <title>An ancient truncated duplication of the anti-Mullerian hormone receptor type 2 gene is a potential conserved master sex determinant in the Pangasiidae catfish family.</title>
        <authorList>
            <person name="Wen M."/>
            <person name="Pan Q."/>
            <person name="Jouanno E."/>
            <person name="Montfort J."/>
            <person name="Zahm M."/>
            <person name="Cabau C."/>
            <person name="Klopp C."/>
            <person name="Iampietro C."/>
            <person name="Roques C."/>
            <person name="Bouchez O."/>
            <person name="Castinel A."/>
            <person name="Donnadieu C."/>
            <person name="Parrinello H."/>
            <person name="Poncet C."/>
            <person name="Belmonte E."/>
            <person name="Gautier V."/>
            <person name="Avarre J.-C."/>
            <person name="Dugue R."/>
            <person name="Gustiano R."/>
            <person name="Ha T.T.T."/>
            <person name="Campet M."/>
            <person name="Sriphairoj K."/>
            <person name="Ribolli J."/>
            <person name="de Almeida F.L."/>
            <person name="Desvignes T."/>
            <person name="Postlethwait J.H."/>
            <person name="Bucao C.F."/>
            <person name="Robinson-Rechavi M."/>
            <person name="Bobe J."/>
            <person name="Herpin A."/>
            <person name="Guiguen Y."/>
        </authorList>
    </citation>
    <scope>NUCLEOTIDE SEQUENCE [LARGE SCALE GENOMIC DNA]</scope>
    <source>
        <strain evidence="1">YG-Dec2019</strain>
    </source>
</reference>
<proteinExistence type="predicted"/>
<evidence type="ECO:0000313" key="2">
    <source>
        <dbReference type="Proteomes" id="UP000829447"/>
    </source>
</evidence>